<feature type="chain" id="PRO_5040853625" evidence="1">
    <location>
        <begin position="27"/>
        <end position="236"/>
    </location>
</feature>
<sequence length="236" mass="26696">MIYCLSFLSQTLRLYILFIILGVASSPLPGTPPLQTHLSPHGHCVPETPSPSHSILTNRPGACPLPGELDPIDNLEVKLVRQRAGKVLWSNNVGLGEDWTIFIGDVGLQLKSDNIDNPEARLEAERVAFQPQFSEPLGRKPARSLLTKLSFHSAEEKKSFFDMLLNELPLLLNEYKTTECFYHGSYDPALAYLDGVVSLVSYRTKSQKSKVWNLLFRDREKLYVQPRRASENHHDR</sequence>
<dbReference type="EMBL" id="JANVFS010000072">
    <property type="protein sequence ID" value="KAJ4463438.1"/>
    <property type="molecule type" value="Genomic_DNA"/>
</dbReference>
<accession>A0A9W8ZP65</accession>
<organism evidence="2 3">
    <name type="scientific">Lentinula lateritia</name>
    <dbReference type="NCBI Taxonomy" id="40482"/>
    <lineage>
        <taxon>Eukaryota</taxon>
        <taxon>Fungi</taxon>
        <taxon>Dikarya</taxon>
        <taxon>Basidiomycota</taxon>
        <taxon>Agaricomycotina</taxon>
        <taxon>Agaricomycetes</taxon>
        <taxon>Agaricomycetidae</taxon>
        <taxon>Agaricales</taxon>
        <taxon>Marasmiineae</taxon>
        <taxon>Omphalotaceae</taxon>
        <taxon>Lentinula</taxon>
    </lineage>
</organism>
<evidence type="ECO:0000256" key="1">
    <source>
        <dbReference type="SAM" id="SignalP"/>
    </source>
</evidence>
<dbReference type="AlphaFoldDB" id="A0A9W8ZP65"/>
<reference evidence="2" key="2">
    <citation type="journal article" date="2023" name="Proc. Natl. Acad. Sci. U.S.A.">
        <title>A global phylogenomic analysis of the shiitake genus Lentinula.</title>
        <authorList>
            <person name="Sierra-Patev S."/>
            <person name="Min B."/>
            <person name="Naranjo-Ortiz M."/>
            <person name="Looney B."/>
            <person name="Konkel Z."/>
            <person name="Slot J.C."/>
            <person name="Sakamoto Y."/>
            <person name="Steenwyk J.L."/>
            <person name="Rokas A."/>
            <person name="Carro J."/>
            <person name="Camarero S."/>
            <person name="Ferreira P."/>
            <person name="Molpeceres G."/>
            <person name="Ruiz-Duenas F.J."/>
            <person name="Serrano A."/>
            <person name="Henrissat B."/>
            <person name="Drula E."/>
            <person name="Hughes K.W."/>
            <person name="Mata J.L."/>
            <person name="Ishikawa N.K."/>
            <person name="Vargas-Isla R."/>
            <person name="Ushijima S."/>
            <person name="Smith C.A."/>
            <person name="Donoghue J."/>
            <person name="Ahrendt S."/>
            <person name="Andreopoulos W."/>
            <person name="He G."/>
            <person name="LaButti K."/>
            <person name="Lipzen A."/>
            <person name="Ng V."/>
            <person name="Riley R."/>
            <person name="Sandor L."/>
            <person name="Barry K."/>
            <person name="Martinez A.T."/>
            <person name="Xiao Y."/>
            <person name="Gibbons J.G."/>
            <person name="Terashima K."/>
            <person name="Grigoriev I.V."/>
            <person name="Hibbett D."/>
        </authorList>
    </citation>
    <scope>NUCLEOTIDE SEQUENCE</scope>
    <source>
        <strain evidence="2">Sp2 HRB7682 ss15</strain>
    </source>
</reference>
<proteinExistence type="predicted"/>
<evidence type="ECO:0000313" key="2">
    <source>
        <dbReference type="EMBL" id="KAJ4463438.1"/>
    </source>
</evidence>
<comment type="caution">
    <text evidence="2">The sequence shown here is derived from an EMBL/GenBank/DDBJ whole genome shotgun (WGS) entry which is preliminary data.</text>
</comment>
<evidence type="ECO:0000313" key="3">
    <source>
        <dbReference type="Proteomes" id="UP001150238"/>
    </source>
</evidence>
<gene>
    <name evidence="2" type="ORF">C8J55DRAFT_567601</name>
</gene>
<protein>
    <submittedName>
        <fullName evidence="2">Uncharacterized protein</fullName>
    </submittedName>
</protein>
<keyword evidence="1" id="KW-0732">Signal</keyword>
<name>A0A9W8ZP65_9AGAR</name>
<reference evidence="2" key="1">
    <citation type="submission" date="2022-08" db="EMBL/GenBank/DDBJ databases">
        <authorList>
            <consortium name="DOE Joint Genome Institute"/>
            <person name="Min B."/>
            <person name="Riley R."/>
            <person name="Sierra-Patev S."/>
            <person name="Naranjo-Ortiz M."/>
            <person name="Looney B."/>
            <person name="Konkel Z."/>
            <person name="Slot J.C."/>
            <person name="Sakamoto Y."/>
            <person name="Steenwyk J.L."/>
            <person name="Rokas A."/>
            <person name="Carro J."/>
            <person name="Camarero S."/>
            <person name="Ferreira P."/>
            <person name="Molpeceres G."/>
            <person name="Ruiz-Duenas F.J."/>
            <person name="Serrano A."/>
            <person name="Henrissat B."/>
            <person name="Drula E."/>
            <person name="Hughes K.W."/>
            <person name="Mata J.L."/>
            <person name="Ishikawa N.K."/>
            <person name="Vargas-Isla R."/>
            <person name="Ushijima S."/>
            <person name="Smith C.A."/>
            <person name="Ahrendt S."/>
            <person name="Andreopoulos W."/>
            <person name="He G."/>
            <person name="Labutti K."/>
            <person name="Lipzen A."/>
            <person name="Ng V."/>
            <person name="Sandor L."/>
            <person name="Barry K."/>
            <person name="Martinez A.T."/>
            <person name="Xiao Y."/>
            <person name="Gibbons J.G."/>
            <person name="Terashima K."/>
            <person name="Hibbett D.S."/>
            <person name="Grigoriev I.V."/>
        </authorList>
    </citation>
    <scope>NUCLEOTIDE SEQUENCE</scope>
    <source>
        <strain evidence="2">Sp2 HRB7682 ss15</strain>
    </source>
</reference>
<dbReference type="Proteomes" id="UP001150238">
    <property type="component" value="Unassembled WGS sequence"/>
</dbReference>
<feature type="signal peptide" evidence="1">
    <location>
        <begin position="1"/>
        <end position="26"/>
    </location>
</feature>